<reference evidence="2 3" key="1">
    <citation type="submission" date="2016-10" db="EMBL/GenBank/DDBJ databases">
        <authorList>
            <person name="de Groot N.N."/>
        </authorList>
    </citation>
    <scope>NUCLEOTIDE SEQUENCE [LARGE SCALE GENOMIC DNA]</scope>
    <source>
        <strain evidence="2 3">CPCC 202699</strain>
    </source>
</reference>
<evidence type="ECO:0000313" key="2">
    <source>
        <dbReference type="EMBL" id="SDZ44150.1"/>
    </source>
</evidence>
<keyword evidence="1" id="KW-1133">Transmembrane helix</keyword>
<dbReference type="STRING" id="589385.SAMN05421504_11716"/>
<evidence type="ECO:0000256" key="1">
    <source>
        <dbReference type="SAM" id="Phobius"/>
    </source>
</evidence>
<dbReference type="InterPro" id="IPR009339">
    <property type="entry name" value="DUF998"/>
</dbReference>
<dbReference type="Proteomes" id="UP000199515">
    <property type="component" value="Unassembled WGS sequence"/>
</dbReference>
<feature type="transmembrane region" description="Helical" evidence="1">
    <location>
        <begin position="88"/>
        <end position="106"/>
    </location>
</feature>
<feature type="transmembrane region" description="Helical" evidence="1">
    <location>
        <begin position="147"/>
        <end position="165"/>
    </location>
</feature>
<accession>A0A1H3T299</accession>
<feature type="transmembrane region" description="Helical" evidence="1">
    <location>
        <begin position="55"/>
        <end position="76"/>
    </location>
</feature>
<gene>
    <name evidence="2" type="ORF">SAMN05421504_11716</name>
</gene>
<protein>
    <recommendedName>
        <fullName evidence="4">DUF998 domain-containing protein</fullName>
    </recommendedName>
</protein>
<dbReference type="AlphaFoldDB" id="A0A1H3T299"/>
<keyword evidence="3" id="KW-1185">Reference proteome</keyword>
<evidence type="ECO:0000313" key="3">
    <source>
        <dbReference type="Proteomes" id="UP000199515"/>
    </source>
</evidence>
<keyword evidence="1" id="KW-0812">Transmembrane</keyword>
<sequence>MARPLGDPATRPWLITAYVAIGWGLFTITVLHLISSHDPLLDTLSSYINTDRGQGMLGASVLALSVGSMAVLGSLHAARIPLSRTTKILFLTWSLGLATAAVFPASYPESPRPISGQIHLYACMVAFLSVPAIGHTLRAVHPLAKRLTALCVGTLVLFAVSYFLTLFGFPDPLPVGIVQRLALISDVVLMFGLLRIASAESRAGLRRVAEEAGQPAGVQEDDRLVGLIGGGPFDQHRGRLAGVDGVQHHAFGPAEKP</sequence>
<feature type="transmembrane region" description="Helical" evidence="1">
    <location>
        <begin position="177"/>
        <end position="197"/>
    </location>
</feature>
<proteinExistence type="predicted"/>
<dbReference type="Pfam" id="PF06197">
    <property type="entry name" value="DUF998"/>
    <property type="match status" value="1"/>
</dbReference>
<dbReference type="EMBL" id="FNON01000017">
    <property type="protein sequence ID" value="SDZ44150.1"/>
    <property type="molecule type" value="Genomic_DNA"/>
</dbReference>
<feature type="transmembrane region" description="Helical" evidence="1">
    <location>
        <begin position="118"/>
        <end position="140"/>
    </location>
</feature>
<keyword evidence="1" id="KW-0472">Membrane</keyword>
<organism evidence="2 3">
    <name type="scientific">Amycolatopsis xylanica</name>
    <dbReference type="NCBI Taxonomy" id="589385"/>
    <lineage>
        <taxon>Bacteria</taxon>
        <taxon>Bacillati</taxon>
        <taxon>Actinomycetota</taxon>
        <taxon>Actinomycetes</taxon>
        <taxon>Pseudonocardiales</taxon>
        <taxon>Pseudonocardiaceae</taxon>
        <taxon>Amycolatopsis</taxon>
    </lineage>
</organism>
<evidence type="ECO:0008006" key="4">
    <source>
        <dbReference type="Google" id="ProtNLM"/>
    </source>
</evidence>
<name>A0A1H3T299_9PSEU</name>
<feature type="transmembrane region" description="Helical" evidence="1">
    <location>
        <begin position="12"/>
        <end position="35"/>
    </location>
</feature>